<feature type="active site" description="Proton acceptor" evidence="6">
    <location>
        <position position="327"/>
    </location>
</feature>
<comment type="caution">
    <text evidence="10">The sequence shown here is derived from an EMBL/GenBank/DDBJ whole genome shotgun (WGS) entry which is preliminary data.</text>
</comment>
<dbReference type="PIRSF" id="PIRSF000429">
    <property type="entry name" value="Ac-CoA_Ac_transf"/>
    <property type="match status" value="1"/>
</dbReference>
<evidence type="ECO:0000313" key="10">
    <source>
        <dbReference type="EMBL" id="MST80170.1"/>
    </source>
</evidence>
<dbReference type="InterPro" id="IPR020617">
    <property type="entry name" value="Thiolase_C"/>
</dbReference>
<dbReference type="PANTHER" id="PTHR18919">
    <property type="entry name" value="ACETYL-COA C-ACYLTRANSFERASE"/>
    <property type="match status" value="1"/>
</dbReference>
<evidence type="ECO:0000256" key="2">
    <source>
        <dbReference type="ARBA" id="ARBA00012705"/>
    </source>
</evidence>
<evidence type="ECO:0000259" key="8">
    <source>
        <dbReference type="Pfam" id="PF00108"/>
    </source>
</evidence>
<dbReference type="RefSeq" id="WP_154487067.1">
    <property type="nucleotide sequence ID" value="NZ_VUMW01000018.1"/>
</dbReference>
<dbReference type="InterPro" id="IPR020615">
    <property type="entry name" value="Thiolase_acyl_enz_int_AS"/>
</dbReference>
<evidence type="ECO:0000259" key="9">
    <source>
        <dbReference type="Pfam" id="PF02803"/>
    </source>
</evidence>
<dbReference type="PROSITE" id="PS00737">
    <property type="entry name" value="THIOLASE_2"/>
    <property type="match status" value="1"/>
</dbReference>
<dbReference type="EMBL" id="VUMW01000018">
    <property type="protein sequence ID" value="MST80170.1"/>
    <property type="molecule type" value="Genomic_DNA"/>
</dbReference>
<reference evidence="10 11" key="1">
    <citation type="submission" date="2019-08" db="EMBL/GenBank/DDBJ databases">
        <title>In-depth cultivation of the pig gut microbiome towards novel bacterial diversity and tailored functional studies.</title>
        <authorList>
            <person name="Wylensek D."/>
            <person name="Hitch T.C.A."/>
            <person name="Clavel T."/>
        </authorList>
    </citation>
    <scope>NUCLEOTIDE SEQUENCE [LARGE SCALE GENOMIC DNA]</scope>
    <source>
        <strain evidence="10 11">WCA-470BD-2E</strain>
    </source>
</reference>
<comment type="similarity">
    <text evidence="1 7">Belongs to the thiolase-like superfamily. Thiolase family.</text>
</comment>
<name>A0A844FNK5_9LACO</name>
<feature type="domain" description="Thiolase C-terminal" evidence="9">
    <location>
        <begin position="248"/>
        <end position="369"/>
    </location>
</feature>
<feature type="domain" description="Thiolase N-terminal" evidence="8">
    <location>
        <begin position="4"/>
        <end position="240"/>
    </location>
</feature>
<keyword evidence="4 7" id="KW-0012">Acyltransferase</keyword>
<proteinExistence type="inferred from homology"/>
<dbReference type="SUPFAM" id="SSF53901">
    <property type="entry name" value="Thiolase-like"/>
    <property type="match status" value="2"/>
</dbReference>
<dbReference type="Proteomes" id="UP000452141">
    <property type="component" value="Unassembled WGS sequence"/>
</dbReference>
<evidence type="ECO:0000256" key="3">
    <source>
        <dbReference type="ARBA" id="ARBA00022679"/>
    </source>
</evidence>
<evidence type="ECO:0000313" key="11">
    <source>
        <dbReference type="Proteomes" id="UP000452141"/>
    </source>
</evidence>
<protein>
    <recommendedName>
        <fullName evidence="2">acetyl-CoA C-acetyltransferase</fullName>
        <ecNumber evidence="2">2.3.1.9</ecNumber>
    </recommendedName>
    <alternativeName>
        <fullName evidence="5">Acetoacetyl-CoA thiolase</fullName>
    </alternativeName>
</protein>
<dbReference type="AlphaFoldDB" id="A0A844FNK5"/>
<dbReference type="NCBIfam" id="TIGR01930">
    <property type="entry name" value="AcCoA-C-Actrans"/>
    <property type="match status" value="1"/>
</dbReference>
<evidence type="ECO:0000256" key="5">
    <source>
        <dbReference type="ARBA" id="ARBA00030755"/>
    </source>
</evidence>
<dbReference type="InterPro" id="IPR002155">
    <property type="entry name" value="Thiolase"/>
</dbReference>
<organism evidence="10 11">
    <name type="scientific">Lactobacillus equicursoris</name>
    <dbReference type="NCBI Taxonomy" id="420645"/>
    <lineage>
        <taxon>Bacteria</taxon>
        <taxon>Bacillati</taxon>
        <taxon>Bacillota</taxon>
        <taxon>Bacilli</taxon>
        <taxon>Lactobacillales</taxon>
        <taxon>Lactobacillaceae</taxon>
        <taxon>Lactobacillus</taxon>
    </lineage>
</organism>
<feature type="active site" description="Proton acceptor" evidence="6">
    <location>
        <position position="356"/>
    </location>
</feature>
<evidence type="ECO:0000256" key="6">
    <source>
        <dbReference type="PIRSR" id="PIRSR000429-1"/>
    </source>
</evidence>
<dbReference type="InterPro" id="IPR020616">
    <property type="entry name" value="Thiolase_N"/>
</dbReference>
<accession>A0A844FNK5</accession>
<dbReference type="EC" id="2.3.1.9" evidence="2"/>
<dbReference type="Pfam" id="PF02803">
    <property type="entry name" value="Thiolase_C"/>
    <property type="match status" value="1"/>
</dbReference>
<evidence type="ECO:0000256" key="7">
    <source>
        <dbReference type="RuleBase" id="RU003557"/>
    </source>
</evidence>
<dbReference type="Gene3D" id="3.40.47.10">
    <property type="match status" value="2"/>
</dbReference>
<dbReference type="PROSITE" id="PS00098">
    <property type="entry name" value="THIOLASE_1"/>
    <property type="match status" value="1"/>
</dbReference>
<feature type="active site" description="Acyl-thioester intermediate" evidence="6">
    <location>
        <position position="88"/>
    </location>
</feature>
<dbReference type="CDD" id="cd00751">
    <property type="entry name" value="thiolase"/>
    <property type="match status" value="1"/>
</dbReference>
<evidence type="ECO:0000256" key="4">
    <source>
        <dbReference type="ARBA" id="ARBA00023315"/>
    </source>
</evidence>
<dbReference type="InterPro" id="IPR016039">
    <property type="entry name" value="Thiolase-like"/>
</dbReference>
<sequence length="370" mass="39162">MQEIYIVAAKRTPFGRYHKQLADFTAVELGEIALRGALAEADLDAESLDALFMGNVLAAGLGQNMARQVAINSGMRQDSVATSINEVCGSSLKAVRLAEAQMLIGDLGLVAVGGSESMSNSPKELMMTDGLVDSFSGQAMGVTAENVAKRNHVSREAQDEYSLKSHQKAVKAWEEGLFDDEVIVIEKGEEKIAKDENVRPDTSMEALGGLKTVFEENGTVTAGNASPVTDGASMVILATKEKVDEYGLKPLAKLGAYAETGYDPEFMGYGPYVAIQKLLAKTGRTKDDYDFFEINEAFAATSVAVMRDLGLNEDKVNQQGGAIALGHPLGASGTRLVATSARQVARGAKRGIASLCIGGGLAIAMEIEKA</sequence>
<dbReference type="PROSITE" id="PS00099">
    <property type="entry name" value="THIOLASE_3"/>
    <property type="match status" value="1"/>
</dbReference>
<dbReference type="GO" id="GO:0003985">
    <property type="term" value="F:acetyl-CoA C-acetyltransferase activity"/>
    <property type="evidence" value="ECO:0007669"/>
    <property type="project" value="UniProtKB-EC"/>
</dbReference>
<keyword evidence="3 7" id="KW-0808">Transferase</keyword>
<evidence type="ECO:0000256" key="1">
    <source>
        <dbReference type="ARBA" id="ARBA00010982"/>
    </source>
</evidence>
<dbReference type="PANTHER" id="PTHR18919:SF107">
    <property type="entry name" value="ACETYL-COA ACETYLTRANSFERASE, CYTOSOLIC"/>
    <property type="match status" value="1"/>
</dbReference>
<dbReference type="InterPro" id="IPR020613">
    <property type="entry name" value="Thiolase_CS"/>
</dbReference>
<dbReference type="Pfam" id="PF00108">
    <property type="entry name" value="Thiolase_N"/>
    <property type="match status" value="1"/>
</dbReference>
<dbReference type="InterPro" id="IPR020610">
    <property type="entry name" value="Thiolase_AS"/>
</dbReference>
<gene>
    <name evidence="10" type="ORF">FYJ61_06855</name>
</gene>